<dbReference type="InterPro" id="IPR036264">
    <property type="entry name" value="Bact_exopeptidase_dim_dom"/>
</dbReference>
<name>A0A5J6LFP7_9GAMM</name>
<dbReference type="InterPro" id="IPR010182">
    <property type="entry name" value="ArgE/DapE"/>
</dbReference>
<proteinExistence type="inferred from homology"/>
<dbReference type="InterPro" id="IPR011650">
    <property type="entry name" value="Peptidase_M20_dimer"/>
</dbReference>
<keyword evidence="10" id="KW-1185">Reference proteome</keyword>
<sequence length="424" mass="46682">MNLDTREQAILQSCDAVFADTLAFTQDMVKQYSVLNQEQGVLDVVERQLQALQLPVQRVAMKHAELCTHSLYAPVPWNHEDKYNLVAQLNPGASGKTLVFNGHLDVVPADPVDMWTQAPHEPWVQDGWLYGRGAGDMQSGVAAMIFAVHAVQHAGYKITSPITLQAVVEEECSGNGALSCLQQGFGGDFVLIPEPFGPQIYSGQVGVLWFKLTVQGKPVHVLDTAAGENAIEKLQRYIPALKLLEEELNTYHKAPPYDSVARPFNLNIGKIQGGNWPSSVPAYAEMEGRIGFPPGMSANEIMQKVSDAVESVNRSSSNLAISKPVLRFHGFRSEGHLVDLKHGGIGMLADCHRSLTDSEPEHYLSTCTTDLRAFHFYSRTAGTCYGPIAKNIHGVDECVDIESIRHVLKTYALFISRWCKLEAL</sequence>
<evidence type="ECO:0000256" key="2">
    <source>
        <dbReference type="ARBA" id="ARBA00001947"/>
    </source>
</evidence>
<dbReference type="PANTHER" id="PTHR43808:SF25">
    <property type="entry name" value="PEPTIDASE M20 DIMERISATION DOMAIN-CONTAINING PROTEIN"/>
    <property type="match status" value="1"/>
</dbReference>
<reference evidence="9 10" key="1">
    <citation type="submission" date="2019-09" db="EMBL/GenBank/DDBJ databases">
        <title>Nitrincola iocasae sp. nov., a bacterium isolated from the sediment collected at a cold seep field in South China Sea.</title>
        <authorList>
            <person name="Zhang H."/>
            <person name="Wang H."/>
            <person name="Li C."/>
        </authorList>
    </citation>
    <scope>NUCLEOTIDE SEQUENCE [LARGE SCALE GENOMIC DNA]</scope>
    <source>
        <strain evidence="9 10">KXZD1103</strain>
    </source>
</reference>
<evidence type="ECO:0000313" key="9">
    <source>
        <dbReference type="EMBL" id="QEW07268.1"/>
    </source>
</evidence>
<evidence type="ECO:0000256" key="5">
    <source>
        <dbReference type="ARBA" id="ARBA00022801"/>
    </source>
</evidence>
<dbReference type="GO" id="GO:0016787">
    <property type="term" value="F:hydrolase activity"/>
    <property type="evidence" value="ECO:0007669"/>
    <property type="project" value="UniProtKB-KW"/>
</dbReference>
<dbReference type="EMBL" id="CP044222">
    <property type="protein sequence ID" value="QEW07268.1"/>
    <property type="molecule type" value="Genomic_DNA"/>
</dbReference>
<evidence type="ECO:0000256" key="7">
    <source>
        <dbReference type="ARBA" id="ARBA00023285"/>
    </source>
</evidence>
<dbReference type="InterPro" id="IPR002933">
    <property type="entry name" value="Peptidase_M20"/>
</dbReference>
<dbReference type="PANTHER" id="PTHR43808">
    <property type="entry name" value="ACETYLORNITHINE DEACETYLASE"/>
    <property type="match status" value="1"/>
</dbReference>
<comment type="cofactor">
    <cofactor evidence="2">
        <name>Zn(2+)</name>
        <dbReference type="ChEBI" id="CHEBI:29105"/>
    </cofactor>
</comment>
<dbReference type="GO" id="GO:0046872">
    <property type="term" value="F:metal ion binding"/>
    <property type="evidence" value="ECO:0007669"/>
    <property type="project" value="UniProtKB-KW"/>
</dbReference>
<comment type="similarity">
    <text evidence="3">Belongs to the peptidase M20A family.</text>
</comment>
<dbReference type="Pfam" id="PF07687">
    <property type="entry name" value="M20_dimer"/>
    <property type="match status" value="1"/>
</dbReference>
<dbReference type="Gene3D" id="3.30.70.360">
    <property type="match status" value="1"/>
</dbReference>
<accession>A0A5J6LFP7</accession>
<keyword evidence="5" id="KW-0378">Hydrolase</keyword>
<evidence type="ECO:0000256" key="6">
    <source>
        <dbReference type="ARBA" id="ARBA00022833"/>
    </source>
</evidence>
<protein>
    <submittedName>
        <fullName evidence="9">ArgE/DapE family deacylase</fullName>
    </submittedName>
</protein>
<dbReference type="NCBIfam" id="NF005306">
    <property type="entry name" value="PRK06837.1"/>
    <property type="match status" value="1"/>
</dbReference>
<dbReference type="SUPFAM" id="SSF53187">
    <property type="entry name" value="Zn-dependent exopeptidases"/>
    <property type="match status" value="1"/>
</dbReference>
<organism evidence="9 10">
    <name type="scientific">Nitrincola iocasae</name>
    <dbReference type="NCBI Taxonomy" id="2614693"/>
    <lineage>
        <taxon>Bacteria</taxon>
        <taxon>Pseudomonadati</taxon>
        <taxon>Pseudomonadota</taxon>
        <taxon>Gammaproteobacteria</taxon>
        <taxon>Oceanospirillales</taxon>
        <taxon>Oceanospirillaceae</taxon>
        <taxon>Nitrincola</taxon>
    </lineage>
</organism>
<comment type="cofactor">
    <cofactor evidence="1">
        <name>Co(2+)</name>
        <dbReference type="ChEBI" id="CHEBI:48828"/>
    </cofactor>
</comment>
<dbReference type="Pfam" id="PF01546">
    <property type="entry name" value="Peptidase_M20"/>
    <property type="match status" value="1"/>
</dbReference>
<dbReference type="InterPro" id="IPR050072">
    <property type="entry name" value="Peptidase_M20A"/>
</dbReference>
<dbReference type="AlphaFoldDB" id="A0A5J6LFP7"/>
<dbReference type="Gene3D" id="3.40.630.10">
    <property type="entry name" value="Zn peptidases"/>
    <property type="match status" value="1"/>
</dbReference>
<dbReference type="KEGG" id="nik:F5I99_12570"/>
<keyword evidence="6" id="KW-0862">Zinc</keyword>
<gene>
    <name evidence="9" type="ORF">F5I99_12570</name>
</gene>
<dbReference type="Proteomes" id="UP000325606">
    <property type="component" value="Chromosome"/>
</dbReference>
<keyword evidence="4" id="KW-0479">Metal-binding</keyword>
<evidence type="ECO:0000256" key="3">
    <source>
        <dbReference type="ARBA" id="ARBA00006247"/>
    </source>
</evidence>
<evidence type="ECO:0000256" key="1">
    <source>
        <dbReference type="ARBA" id="ARBA00001941"/>
    </source>
</evidence>
<dbReference type="NCBIfam" id="TIGR01910">
    <property type="entry name" value="DapE-ArgE"/>
    <property type="match status" value="1"/>
</dbReference>
<keyword evidence="7" id="KW-0170">Cobalt</keyword>
<evidence type="ECO:0000259" key="8">
    <source>
        <dbReference type="Pfam" id="PF07687"/>
    </source>
</evidence>
<feature type="domain" description="Peptidase M20 dimerisation" evidence="8">
    <location>
        <begin position="203"/>
        <end position="313"/>
    </location>
</feature>
<evidence type="ECO:0000256" key="4">
    <source>
        <dbReference type="ARBA" id="ARBA00022723"/>
    </source>
</evidence>
<evidence type="ECO:0000313" key="10">
    <source>
        <dbReference type="Proteomes" id="UP000325606"/>
    </source>
</evidence>
<dbReference type="RefSeq" id="WP_151056510.1">
    <property type="nucleotide sequence ID" value="NZ_CP044222.1"/>
</dbReference>
<dbReference type="SUPFAM" id="SSF55031">
    <property type="entry name" value="Bacterial exopeptidase dimerisation domain"/>
    <property type="match status" value="1"/>
</dbReference>